<accession>A0A3B5L9T5</accession>
<dbReference type="InterPro" id="IPR011072">
    <property type="entry name" value="HR1_rho-bd"/>
</dbReference>
<protein>
    <recommendedName>
        <fullName evidence="12">SH3 domain-containing protein</fullName>
    </recommendedName>
</protein>
<dbReference type="GO" id="GO:0005938">
    <property type="term" value="C:cell cortex"/>
    <property type="evidence" value="ECO:0007669"/>
    <property type="project" value="UniProtKB-SubCell"/>
</dbReference>
<evidence type="ECO:0000256" key="2">
    <source>
        <dbReference type="ARBA" id="ARBA00022443"/>
    </source>
</evidence>
<dbReference type="InterPro" id="IPR057870">
    <property type="entry name" value="HR1_TOCA"/>
</dbReference>
<dbReference type="CDD" id="cd11628">
    <property type="entry name" value="HR1_CIP4_FNBP1L"/>
    <property type="match status" value="1"/>
</dbReference>
<dbReference type="GeneTree" id="ENSGT00950000183047"/>
<dbReference type="Proteomes" id="UP000261380">
    <property type="component" value="Unplaced"/>
</dbReference>
<dbReference type="Gene3D" id="2.30.30.40">
    <property type="entry name" value="SH3 Domains"/>
    <property type="match status" value="1"/>
</dbReference>
<reference evidence="10" key="2">
    <citation type="submission" date="2025-09" db="UniProtKB">
        <authorList>
            <consortium name="Ensembl"/>
        </authorList>
    </citation>
    <scope>IDENTIFICATION</scope>
</reference>
<dbReference type="Pfam" id="PF25610">
    <property type="entry name" value="HR1_TOCA"/>
    <property type="match status" value="1"/>
</dbReference>
<evidence type="ECO:0000313" key="11">
    <source>
        <dbReference type="Proteomes" id="UP000261380"/>
    </source>
</evidence>
<evidence type="ECO:0000256" key="4">
    <source>
        <dbReference type="PROSITE-ProRule" id="PRU00192"/>
    </source>
</evidence>
<dbReference type="PROSITE" id="PS50002">
    <property type="entry name" value="SH3"/>
    <property type="match status" value="1"/>
</dbReference>
<organism evidence="10 11">
    <name type="scientific">Xiphophorus couchianus</name>
    <name type="common">Monterrey platyfish</name>
    <dbReference type="NCBI Taxonomy" id="32473"/>
    <lineage>
        <taxon>Eukaryota</taxon>
        <taxon>Metazoa</taxon>
        <taxon>Chordata</taxon>
        <taxon>Craniata</taxon>
        <taxon>Vertebrata</taxon>
        <taxon>Euteleostomi</taxon>
        <taxon>Actinopterygii</taxon>
        <taxon>Neopterygii</taxon>
        <taxon>Teleostei</taxon>
        <taxon>Neoteleostei</taxon>
        <taxon>Acanthomorphata</taxon>
        <taxon>Ovalentaria</taxon>
        <taxon>Atherinomorphae</taxon>
        <taxon>Cyprinodontiformes</taxon>
        <taxon>Poeciliidae</taxon>
        <taxon>Poeciliinae</taxon>
        <taxon>Xiphophorus</taxon>
    </lineage>
</organism>
<name>A0A3B5L9T5_9TELE</name>
<dbReference type="Gene3D" id="6.10.140.470">
    <property type="match status" value="1"/>
</dbReference>
<evidence type="ECO:0000259" key="9">
    <source>
        <dbReference type="PROSITE" id="PS51860"/>
    </source>
</evidence>
<evidence type="ECO:0008006" key="12">
    <source>
        <dbReference type="Google" id="ProtNLM"/>
    </source>
</evidence>
<dbReference type="GO" id="GO:0005856">
    <property type="term" value="C:cytoskeleton"/>
    <property type="evidence" value="ECO:0007669"/>
    <property type="project" value="UniProtKB-SubCell"/>
</dbReference>
<feature type="chain" id="PRO_5017197565" description="SH3 domain-containing protein" evidence="7">
    <location>
        <begin position="28"/>
        <end position="252"/>
    </location>
</feature>
<evidence type="ECO:0000313" key="10">
    <source>
        <dbReference type="Ensembl" id="ENSXCOP00000008988.1"/>
    </source>
</evidence>
<dbReference type="SMART" id="SM00326">
    <property type="entry name" value="SH3"/>
    <property type="match status" value="1"/>
</dbReference>
<evidence type="ECO:0000256" key="6">
    <source>
        <dbReference type="SAM" id="MobiDB-lite"/>
    </source>
</evidence>
<dbReference type="InterPro" id="IPR001452">
    <property type="entry name" value="SH3_domain"/>
</dbReference>
<proteinExistence type="predicted"/>
<dbReference type="InterPro" id="IPR036028">
    <property type="entry name" value="SH3-like_dom_sf"/>
</dbReference>
<dbReference type="Ensembl" id="ENSXCOT00000009096.1">
    <property type="protein sequence ID" value="ENSXCOP00000008988.1"/>
    <property type="gene ID" value="ENSXCOG00000006851.1"/>
</dbReference>
<reference evidence="10" key="1">
    <citation type="submission" date="2025-08" db="UniProtKB">
        <authorList>
            <consortium name="Ensembl"/>
        </authorList>
    </citation>
    <scope>IDENTIFICATION</scope>
</reference>
<keyword evidence="3 5" id="KW-0175">Coiled coil</keyword>
<dbReference type="AlphaFoldDB" id="A0A3B5L9T5"/>
<feature type="domain" description="SH3" evidence="8">
    <location>
        <begin position="180"/>
        <end position="241"/>
    </location>
</feature>
<feature type="signal peptide" evidence="7">
    <location>
        <begin position="1"/>
        <end position="27"/>
    </location>
</feature>
<evidence type="ECO:0000259" key="8">
    <source>
        <dbReference type="PROSITE" id="PS50002"/>
    </source>
</evidence>
<sequence length="252" mass="27898">MHATLQFIKKTMKLHILFLCTVIPYFALVYDTKCNICGCNMTNCGKVEGIWILLPGTSPPAEDFSHLPPEQRKKKLQAKIDDITKELTKEQDSGEALEKMRGVYVQNPQMGDPSCLEPQITQTSQNIGRLRGELAKYEMWLSEAVGGEDSSNNTTNNNTTQNSSSNVYAEFDDEFDDIESPVGQCTALYTFAGNSEGTISITEGELLSVMEEDKGDGWMRVLRASGQEGYIPTSYVTIPSSCSKTNKSSLTF</sequence>
<dbReference type="CDD" id="cd11911">
    <property type="entry name" value="SH3_CIP4-like"/>
    <property type="match status" value="1"/>
</dbReference>
<dbReference type="GO" id="GO:0007165">
    <property type="term" value="P:signal transduction"/>
    <property type="evidence" value="ECO:0007669"/>
    <property type="project" value="InterPro"/>
</dbReference>
<keyword evidence="11" id="KW-1185">Reference proteome</keyword>
<dbReference type="PROSITE" id="PS51860">
    <property type="entry name" value="REM_1"/>
    <property type="match status" value="1"/>
</dbReference>
<comment type="subcellular location">
    <subcellularLocation>
        <location evidence="1">Cytoplasm</location>
        <location evidence="1">Cell cortex</location>
    </subcellularLocation>
</comment>
<feature type="region of interest" description="Disordered" evidence="6">
    <location>
        <begin position="146"/>
        <end position="165"/>
    </location>
</feature>
<evidence type="ECO:0000256" key="1">
    <source>
        <dbReference type="ARBA" id="ARBA00004544"/>
    </source>
</evidence>
<dbReference type="InterPro" id="IPR057871">
    <property type="entry name" value="HR1_CIP4_FNBP1L"/>
</dbReference>
<feature type="compositionally biased region" description="Low complexity" evidence="6">
    <location>
        <begin position="150"/>
        <end position="165"/>
    </location>
</feature>
<dbReference type="Pfam" id="PF00018">
    <property type="entry name" value="SH3_1"/>
    <property type="match status" value="1"/>
</dbReference>
<dbReference type="SUPFAM" id="SSF50044">
    <property type="entry name" value="SH3-domain"/>
    <property type="match status" value="1"/>
</dbReference>
<dbReference type="PANTHER" id="PTHR15735">
    <property type="entry name" value="FCH AND DOUBLE SH3 DOMAINS PROTEIN"/>
    <property type="match status" value="1"/>
</dbReference>
<feature type="domain" description="REM-1" evidence="9">
    <location>
        <begin position="66"/>
        <end position="143"/>
    </location>
</feature>
<dbReference type="PANTHER" id="PTHR15735:SF17">
    <property type="entry name" value="CDC42-INTERACTING PROTEIN 4"/>
    <property type="match status" value="1"/>
</dbReference>
<dbReference type="STRING" id="32473.ENSXCOP00000008988"/>
<keyword evidence="2 4" id="KW-0728">SH3 domain</keyword>
<evidence type="ECO:0000256" key="3">
    <source>
        <dbReference type="ARBA" id="ARBA00023054"/>
    </source>
</evidence>
<evidence type="ECO:0000256" key="7">
    <source>
        <dbReference type="SAM" id="SignalP"/>
    </source>
</evidence>
<keyword evidence="7" id="KW-0732">Signal</keyword>
<evidence type="ECO:0000256" key="5">
    <source>
        <dbReference type="PROSITE-ProRule" id="PRU01207"/>
    </source>
</evidence>